<dbReference type="EMBL" id="JWJG01000028">
    <property type="protein sequence ID" value="KIF80560.1"/>
    <property type="molecule type" value="Genomic_DNA"/>
</dbReference>
<dbReference type="InterPro" id="IPR023393">
    <property type="entry name" value="START-like_dom_sf"/>
</dbReference>
<dbReference type="CDD" id="cd08863">
    <property type="entry name" value="SRPBCC_DUF1857"/>
    <property type="match status" value="1"/>
</dbReference>
<accession>A0A0C2BH22</accession>
<name>A0A0C2BH22_9BURK</name>
<dbReference type="STRING" id="709839.TSA66_06620"/>
<dbReference type="InterPro" id="IPR015075">
    <property type="entry name" value="AtaL"/>
</dbReference>
<evidence type="ECO:0008006" key="3">
    <source>
        <dbReference type="Google" id="ProtNLM"/>
    </source>
</evidence>
<dbReference type="Pfam" id="PF08982">
    <property type="entry name" value="AtaL"/>
    <property type="match status" value="1"/>
</dbReference>
<protein>
    <recommendedName>
        <fullName evidence="3">DUF1857 domain-containing protein</fullName>
    </recommendedName>
</protein>
<organism evidence="1 2">
    <name type="scientific">Noviherbaspirillum autotrophicum</name>
    <dbReference type="NCBI Taxonomy" id="709839"/>
    <lineage>
        <taxon>Bacteria</taxon>
        <taxon>Pseudomonadati</taxon>
        <taxon>Pseudomonadota</taxon>
        <taxon>Betaproteobacteria</taxon>
        <taxon>Burkholderiales</taxon>
        <taxon>Oxalobacteraceae</taxon>
        <taxon>Noviherbaspirillum</taxon>
    </lineage>
</organism>
<reference evidence="1 2" key="1">
    <citation type="submission" date="2014-12" db="EMBL/GenBank/DDBJ databases">
        <title>Denitrispirillum autotrophicum gen. nov., sp. nov., Denitrifying, Facultatively Autotrophic Bacteria Isolated from Rice Paddy Soil.</title>
        <authorList>
            <person name="Ishii S."/>
            <person name="Ashida N."/>
            <person name="Ohno H."/>
            <person name="Otsuka S."/>
            <person name="Yokota A."/>
            <person name="Senoo K."/>
        </authorList>
    </citation>
    <scope>NUCLEOTIDE SEQUENCE [LARGE SCALE GENOMIC DNA]</scope>
    <source>
        <strain evidence="1 2">TSA66</strain>
    </source>
</reference>
<dbReference type="RefSeq" id="WP_040039463.1">
    <property type="nucleotide sequence ID" value="NZ_JWJG01000028.1"/>
</dbReference>
<comment type="caution">
    <text evidence="1">The sequence shown here is derived from an EMBL/GenBank/DDBJ whole genome shotgun (WGS) entry which is preliminary data.</text>
</comment>
<dbReference type="Proteomes" id="UP000031572">
    <property type="component" value="Unassembled WGS sequence"/>
</dbReference>
<dbReference type="OrthoDB" id="6367327at2"/>
<gene>
    <name evidence="1" type="ORF">TSA66_06620</name>
</gene>
<keyword evidence="2" id="KW-1185">Reference proteome</keyword>
<evidence type="ECO:0000313" key="1">
    <source>
        <dbReference type="EMBL" id="KIF80560.1"/>
    </source>
</evidence>
<evidence type="ECO:0000313" key="2">
    <source>
        <dbReference type="Proteomes" id="UP000031572"/>
    </source>
</evidence>
<dbReference type="AlphaFoldDB" id="A0A0C2BH22"/>
<sequence>MKFAHLIEINDPLNPLIEPLSRDQLWRGLVLRAESPQAFIPWLDNCVILDRTETTLMRISHYGDVTVHDRVVFHPQERVVYHVPEQKDIPASSLTMTIEEPQPGAFFVRFEYDDGASDADDSAQAMYNDFRRSAYEEADIDTIRTIRQMAEEGQLD</sequence>
<proteinExistence type="predicted"/>
<dbReference type="Gene3D" id="3.30.530.20">
    <property type="match status" value="1"/>
</dbReference>
<dbReference type="SUPFAM" id="SSF55961">
    <property type="entry name" value="Bet v1-like"/>
    <property type="match status" value="1"/>
</dbReference>